<feature type="domain" description="Glycosyl transferase family 25" evidence="1">
    <location>
        <begin position="9"/>
        <end position="110"/>
    </location>
</feature>
<sequence length="350" mass="40456">MKLKDYFERIFVINLPYKEERRARLTSHLAELGLAEPEDITWVRAVSGEKCPAPAYFQAGNGAWGCLHSHLRIVQDAIMDGLGNYLVLEDDVVFHEDSMRCLARFWEELPADWGQIYLGGQHLHDPEEVDGRPFVLRARNINRTHAFALRNVAFQAFQKHITHAPDYMRDNWHIDHQLGAAHERMDWNVYVPAWWVAGQEEGTSNISGRVTPRHWWNHHRHGGELPFIYLDEPPATEGERDRLMRQLHFGYNRKPDSVEDVGLDDCVGSPDALRRWLGMIAAEAIRHWMLPAIWHPSISIEEVRRLWDPGVLRLGEADIDVLLRYPGNGLFEHPLNSEGGVRRRRRVSAA</sequence>
<dbReference type="Proteomes" id="UP000600139">
    <property type="component" value="Unassembled WGS sequence"/>
</dbReference>
<organism evidence="2 3">
    <name type="scientific">Luteolibacter yonseiensis</name>
    <dbReference type="NCBI Taxonomy" id="1144680"/>
    <lineage>
        <taxon>Bacteria</taxon>
        <taxon>Pseudomonadati</taxon>
        <taxon>Verrucomicrobiota</taxon>
        <taxon>Verrucomicrobiia</taxon>
        <taxon>Verrucomicrobiales</taxon>
        <taxon>Verrucomicrobiaceae</taxon>
        <taxon>Luteolibacter</taxon>
    </lineage>
</organism>
<dbReference type="AlphaFoldDB" id="A0A934V6J6"/>
<evidence type="ECO:0000259" key="1">
    <source>
        <dbReference type="Pfam" id="PF01755"/>
    </source>
</evidence>
<name>A0A934V6J6_9BACT</name>
<dbReference type="EMBL" id="JAENIK010000005">
    <property type="protein sequence ID" value="MBK1815107.1"/>
    <property type="molecule type" value="Genomic_DNA"/>
</dbReference>
<comment type="caution">
    <text evidence="2">The sequence shown here is derived from an EMBL/GenBank/DDBJ whole genome shotgun (WGS) entry which is preliminary data.</text>
</comment>
<protein>
    <submittedName>
        <fullName evidence="2">Glycosyltransferase family 25 protein</fullName>
    </submittedName>
</protein>
<accession>A0A934V6J6</accession>
<dbReference type="RefSeq" id="WP_200350077.1">
    <property type="nucleotide sequence ID" value="NZ_BAABHZ010000005.1"/>
</dbReference>
<proteinExistence type="predicted"/>
<evidence type="ECO:0000313" key="3">
    <source>
        <dbReference type="Proteomes" id="UP000600139"/>
    </source>
</evidence>
<dbReference type="Pfam" id="PF01755">
    <property type="entry name" value="Glyco_transf_25"/>
    <property type="match status" value="1"/>
</dbReference>
<reference evidence="2" key="1">
    <citation type="submission" date="2021-01" db="EMBL/GenBank/DDBJ databases">
        <title>Modified the classification status of verrucomicrobia.</title>
        <authorList>
            <person name="Feng X."/>
        </authorList>
    </citation>
    <scope>NUCLEOTIDE SEQUENCE</scope>
    <source>
        <strain evidence="2">JCM 18052</strain>
    </source>
</reference>
<keyword evidence="3" id="KW-1185">Reference proteome</keyword>
<evidence type="ECO:0000313" key="2">
    <source>
        <dbReference type="EMBL" id="MBK1815107.1"/>
    </source>
</evidence>
<dbReference type="InterPro" id="IPR002654">
    <property type="entry name" value="Glyco_trans_25"/>
</dbReference>
<gene>
    <name evidence="2" type="ORF">JIN84_05760</name>
</gene>